<protein>
    <submittedName>
        <fullName evidence="1">Uncharacterized protein</fullName>
    </submittedName>
</protein>
<dbReference type="EMBL" id="CAKOAT010062932">
    <property type="protein sequence ID" value="CAH8305989.1"/>
    <property type="molecule type" value="Genomic_DNA"/>
</dbReference>
<dbReference type="Proteomes" id="UP001642260">
    <property type="component" value="Unassembled WGS sequence"/>
</dbReference>
<reference evidence="1 2" key="1">
    <citation type="submission" date="2022-03" db="EMBL/GenBank/DDBJ databases">
        <authorList>
            <person name="Macdonald S."/>
            <person name="Ahmed S."/>
            <person name="Newling K."/>
        </authorList>
    </citation>
    <scope>NUCLEOTIDE SEQUENCE [LARGE SCALE GENOMIC DNA]</scope>
</reference>
<evidence type="ECO:0000313" key="1">
    <source>
        <dbReference type="EMBL" id="CAH8305989.1"/>
    </source>
</evidence>
<gene>
    <name evidence="1" type="ORF">ERUC_LOCUS4116</name>
</gene>
<proteinExistence type="predicted"/>
<keyword evidence="2" id="KW-1185">Reference proteome</keyword>
<name>A0ABC8J5X0_ERUVS</name>
<sequence length="60" mass="6759">MAMRSDKSFESLLSPYMSLTSPRSKRIRTKLPAIHLWESRNTTKGGLLIGFELLFIGSTS</sequence>
<dbReference type="AlphaFoldDB" id="A0ABC8J5X0"/>
<evidence type="ECO:0000313" key="2">
    <source>
        <dbReference type="Proteomes" id="UP001642260"/>
    </source>
</evidence>
<comment type="caution">
    <text evidence="1">The sequence shown here is derived from an EMBL/GenBank/DDBJ whole genome shotgun (WGS) entry which is preliminary data.</text>
</comment>
<accession>A0ABC8J5X0</accession>
<organism evidence="1 2">
    <name type="scientific">Eruca vesicaria subsp. sativa</name>
    <name type="common">Garden rocket</name>
    <name type="synonym">Eruca sativa</name>
    <dbReference type="NCBI Taxonomy" id="29727"/>
    <lineage>
        <taxon>Eukaryota</taxon>
        <taxon>Viridiplantae</taxon>
        <taxon>Streptophyta</taxon>
        <taxon>Embryophyta</taxon>
        <taxon>Tracheophyta</taxon>
        <taxon>Spermatophyta</taxon>
        <taxon>Magnoliopsida</taxon>
        <taxon>eudicotyledons</taxon>
        <taxon>Gunneridae</taxon>
        <taxon>Pentapetalae</taxon>
        <taxon>rosids</taxon>
        <taxon>malvids</taxon>
        <taxon>Brassicales</taxon>
        <taxon>Brassicaceae</taxon>
        <taxon>Brassiceae</taxon>
        <taxon>Eruca</taxon>
    </lineage>
</organism>